<dbReference type="SUPFAM" id="SSF53328">
    <property type="entry name" value="Formyltransferase"/>
    <property type="match status" value="1"/>
</dbReference>
<dbReference type="InterPro" id="IPR011034">
    <property type="entry name" value="Formyl_transferase-like_C_sf"/>
</dbReference>
<comment type="caution">
    <text evidence="11">The sequence shown here is derived from an EMBL/GenBank/DDBJ whole genome shotgun (WGS) entry which is preliminary data.</text>
</comment>
<dbReference type="InterPro" id="IPR044135">
    <property type="entry name" value="Met-tRNA-FMT_C"/>
</dbReference>
<evidence type="ECO:0000256" key="8">
    <source>
        <dbReference type="HAMAP-Rule" id="MF_00182"/>
    </source>
</evidence>
<gene>
    <name evidence="8 11" type="primary">fmt</name>
    <name evidence="11" type="ORF">RM530_01330</name>
</gene>
<name>A0ABU2WDQ5_9GAMM</name>
<comment type="catalytic activity">
    <reaction evidence="7 8">
        <text>L-methionyl-tRNA(fMet) + (6R)-10-formyltetrahydrofolate = N-formyl-L-methionyl-tRNA(fMet) + (6S)-5,6,7,8-tetrahydrofolate + H(+)</text>
        <dbReference type="Rhea" id="RHEA:24380"/>
        <dbReference type="Rhea" id="RHEA-COMP:9952"/>
        <dbReference type="Rhea" id="RHEA-COMP:9953"/>
        <dbReference type="ChEBI" id="CHEBI:15378"/>
        <dbReference type="ChEBI" id="CHEBI:57453"/>
        <dbReference type="ChEBI" id="CHEBI:78530"/>
        <dbReference type="ChEBI" id="CHEBI:78844"/>
        <dbReference type="ChEBI" id="CHEBI:195366"/>
        <dbReference type="EC" id="2.1.2.9"/>
    </reaction>
</comment>
<accession>A0ABU2WDQ5</accession>
<dbReference type="SUPFAM" id="SSF50486">
    <property type="entry name" value="FMT C-terminal domain-like"/>
    <property type="match status" value="1"/>
</dbReference>
<dbReference type="GO" id="GO:0004479">
    <property type="term" value="F:methionyl-tRNA formyltransferase activity"/>
    <property type="evidence" value="ECO:0007669"/>
    <property type="project" value="UniProtKB-EC"/>
</dbReference>
<dbReference type="EMBL" id="JAVRIC010000001">
    <property type="protein sequence ID" value="MDT0496009.1"/>
    <property type="molecule type" value="Genomic_DNA"/>
</dbReference>
<feature type="domain" description="Formyl transferase N-terminal" evidence="9">
    <location>
        <begin position="2"/>
        <end position="179"/>
    </location>
</feature>
<dbReference type="PANTHER" id="PTHR11138">
    <property type="entry name" value="METHIONYL-TRNA FORMYLTRANSFERASE"/>
    <property type="match status" value="1"/>
</dbReference>
<dbReference type="Pfam" id="PF02911">
    <property type="entry name" value="Formyl_trans_C"/>
    <property type="match status" value="1"/>
</dbReference>
<sequence>MRLVFAGTPEFSVIALDALHAAGHDILAVYTQPDRPSGRGRKLSASAVGQRAETLGLEVRKPPRFTPEAVDELAALAPELMVVVAYGLILPQAVLDVPVHGCFNIHASLLPRWRGAAPIQRAILAGDRESGVTIMQMDAGLDTGPMLLREALPIDEAMNSGELHDRLAVLGARLIVEAVQQCAEARLCSQPQPAEGATYARKLSKEEARLDWTQPAPILARSVRAYNPAPMAWTELDGERVRILEARPLSLPGSTEPGRVLASDGQGIHVATGDGVLSLQRLQWPGGKPLAAIDAVRGRALDGLRFS</sequence>
<dbReference type="CDD" id="cd08646">
    <property type="entry name" value="FMT_core_Met-tRNA-FMT_N"/>
    <property type="match status" value="1"/>
</dbReference>
<dbReference type="HAMAP" id="MF_00182">
    <property type="entry name" value="Formyl_trans"/>
    <property type="match status" value="1"/>
</dbReference>
<comment type="similarity">
    <text evidence="2 8">Belongs to the Fmt family.</text>
</comment>
<dbReference type="InterPro" id="IPR041711">
    <property type="entry name" value="Met-tRNA-FMT_N"/>
</dbReference>
<evidence type="ECO:0000259" key="10">
    <source>
        <dbReference type="Pfam" id="PF02911"/>
    </source>
</evidence>
<evidence type="ECO:0000256" key="2">
    <source>
        <dbReference type="ARBA" id="ARBA00010699"/>
    </source>
</evidence>
<protein>
    <recommendedName>
        <fullName evidence="4 8">Methionyl-tRNA formyltransferase</fullName>
        <ecNumber evidence="3 8">2.1.2.9</ecNumber>
    </recommendedName>
</protein>
<dbReference type="Proteomes" id="UP001254608">
    <property type="component" value="Unassembled WGS sequence"/>
</dbReference>
<evidence type="ECO:0000256" key="3">
    <source>
        <dbReference type="ARBA" id="ARBA00012261"/>
    </source>
</evidence>
<evidence type="ECO:0000256" key="6">
    <source>
        <dbReference type="ARBA" id="ARBA00022917"/>
    </source>
</evidence>
<evidence type="ECO:0000256" key="1">
    <source>
        <dbReference type="ARBA" id="ARBA00002606"/>
    </source>
</evidence>
<evidence type="ECO:0000256" key="5">
    <source>
        <dbReference type="ARBA" id="ARBA00022679"/>
    </source>
</evidence>
<evidence type="ECO:0000313" key="11">
    <source>
        <dbReference type="EMBL" id="MDT0496009.1"/>
    </source>
</evidence>
<keyword evidence="6 8" id="KW-0648">Protein biosynthesis</keyword>
<keyword evidence="5 8" id="KW-0808">Transferase</keyword>
<dbReference type="InterPro" id="IPR002376">
    <property type="entry name" value="Formyl_transf_N"/>
</dbReference>
<dbReference type="InterPro" id="IPR001555">
    <property type="entry name" value="GART_AS"/>
</dbReference>
<proteinExistence type="inferred from homology"/>
<evidence type="ECO:0000313" key="12">
    <source>
        <dbReference type="Proteomes" id="UP001254608"/>
    </source>
</evidence>
<keyword evidence="12" id="KW-1185">Reference proteome</keyword>
<evidence type="ECO:0000256" key="4">
    <source>
        <dbReference type="ARBA" id="ARBA00016014"/>
    </source>
</evidence>
<dbReference type="PROSITE" id="PS00373">
    <property type="entry name" value="GART"/>
    <property type="match status" value="1"/>
</dbReference>
<dbReference type="EC" id="2.1.2.9" evidence="3 8"/>
<dbReference type="InterPro" id="IPR036477">
    <property type="entry name" value="Formyl_transf_N_sf"/>
</dbReference>
<comment type="function">
    <text evidence="1 8">Attaches a formyl group to the free amino group of methionyl-tRNA(fMet). The formyl group appears to play a dual role in the initiator identity of N-formylmethionyl-tRNA by promoting its recognition by IF2 and preventing the misappropriation of this tRNA by the elongation apparatus.</text>
</comment>
<dbReference type="InterPro" id="IPR005794">
    <property type="entry name" value="Fmt"/>
</dbReference>
<dbReference type="Pfam" id="PF00551">
    <property type="entry name" value="Formyl_trans_N"/>
    <property type="match status" value="1"/>
</dbReference>
<evidence type="ECO:0000259" key="9">
    <source>
        <dbReference type="Pfam" id="PF00551"/>
    </source>
</evidence>
<dbReference type="InterPro" id="IPR037022">
    <property type="entry name" value="Formyl_trans_C_sf"/>
</dbReference>
<dbReference type="CDD" id="cd08704">
    <property type="entry name" value="Met_tRNA_FMT_C"/>
    <property type="match status" value="1"/>
</dbReference>
<dbReference type="PANTHER" id="PTHR11138:SF5">
    <property type="entry name" value="METHIONYL-TRNA FORMYLTRANSFERASE, MITOCHONDRIAL"/>
    <property type="match status" value="1"/>
</dbReference>
<dbReference type="NCBIfam" id="TIGR00460">
    <property type="entry name" value="fmt"/>
    <property type="match status" value="1"/>
</dbReference>
<dbReference type="Gene3D" id="3.40.50.170">
    <property type="entry name" value="Formyl transferase, N-terminal domain"/>
    <property type="match status" value="1"/>
</dbReference>
<dbReference type="InterPro" id="IPR005793">
    <property type="entry name" value="Formyl_trans_C"/>
</dbReference>
<feature type="domain" description="Formyl transferase C-terminal" evidence="10">
    <location>
        <begin position="202"/>
        <end position="298"/>
    </location>
</feature>
<evidence type="ECO:0000256" key="7">
    <source>
        <dbReference type="ARBA" id="ARBA00048558"/>
    </source>
</evidence>
<dbReference type="Gene3D" id="3.10.25.10">
    <property type="entry name" value="Formyl transferase, C-terminal domain"/>
    <property type="match status" value="1"/>
</dbReference>
<organism evidence="11 12">
    <name type="scientific">Banduia mediterranea</name>
    <dbReference type="NCBI Taxonomy" id="3075609"/>
    <lineage>
        <taxon>Bacteria</taxon>
        <taxon>Pseudomonadati</taxon>
        <taxon>Pseudomonadota</taxon>
        <taxon>Gammaproteobacteria</taxon>
        <taxon>Nevskiales</taxon>
        <taxon>Algiphilaceae</taxon>
        <taxon>Banduia</taxon>
    </lineage>
</organism>
<reference evidence="11 12" key="1">
    <citation type="submission" date="2023-09" db="EMBL/GenBank/DDBJ databases">
        <authorList>
            <person name="Rey-Velasco X."/>
        </authorList>
    </citation>
    <scope>NUCLEOTIDE SEQUENCE [LARGE SCALE GENOMIC DNA]</scope>
    <source>
        <strain evidence="11 12">W345</strain>
    </source>
</reference>
<dbReference type="RefSeq" id="WP_311363400.1">
    <property type="nucleotide sequence ID" value="NZ_JAVRIC010000001.1"/>
</dbReference>
<feature type="binding site" evidence="8">
    <location>
        <begin position="108"/>
        <end position="111"/>
    </location>
    <ligand>
        <name>(6S)-5,6,7,8-tetrahydrofolate</name>
        <dbReference type="ChEBI" id="CHEBI:57453"/>
    </ligand>
</feature>